<keyword evidence="3 5" id="KW-1133">Transmembrane helix</keyword>
<keyword evidence="4 5" id="KW-0472">Membrane</keyword>
<dbReference type="InterPro" id="IPR007016">
    <property type="entry name" value="O-antigen_ligase-rel_domated"/>
</dbReference>
<feature type="transmembrane region" description="Helical" evidence="5">
    <location>
        <begin position="42"/>
        <end position="61"/>
    </location>
</feature>
<sequence length="339" mass="37130">MASSIWSQDAGLSLRSGAVLVVCTLLAFYLSDRFSEQQQMELIMLTGAGVVALSILLAVVFPQYGIDHQLHEGAWQGLFTQKNVCAESTLFLLTPALTTTSMSRYGQVLRYGYISACLLIIVMSQSRTGWAMCLLYFAFVSTLRLLRRVARKDILKVAFVSFTVVGGVAIAIQEYPSVVLSLVSRAGNVSGRTQIWKAVTESILRHPIGGYGFDAFWSLFYGEASHIFAATGWVVTSAHNGFLNVTLELGIVGLVLVSGTFVAVFRHAAIAFAPGRSSYIEWCIGIVFLTLVYNLDERTLMATQYLPWILYILACVGLKKASRLVTNNTTFLAAEDETA</sequence>
<dbReference type="AlphaFoldDB" id="A0A2Z5G8N3"/>
<name>A0A2Z5G8N3_9BACT</name>
<evidence type="ECO:0000256" key="3">
    <source>
        <dbReference type="ARBA" id="ARBA00022989"/>
    </source>
</evidence>
<feature type="transmembrane region" description="Helical" evidence="5">
    <location>
        <begin position="108"/>
        <end position="123"/>
    </location>
</feature>
<dbReference type="KEGG" id="abas:ACPOL_5680"/>
<keyword evidence="2 5" id="KW-0812">Transmembrane</keyword>
<feature type="transmembrane region" description="Helical" evidence="5">
    <location>
        <begin position="129"/>
        <end position="146"/>
    </location>
</feature>
<organism evidence="7 8">
    <name type="scientific">Acidisarcina polymorpha</name>
    <dbReference type="NCBI Taxonomy" id="2211140"/>
    <lineage>
        <taxon>Bacteria</taxon>
        <taxon>Pseudomonadati</taxon>
        <taxon>Acidobacteriota</taxon>
        <taxon>Terriglobia</taxon>
        <taxon>Terriglobales</taxon>
        <taxon>Acidobacteriaceae</taxon>
        <taxon>Acidisarcina</taxon>
    </lineage>
</organism>
<feature type="transmembrane region" description="Helical" evidence="5">
    <location>
        <begin position="277"/>
        <end position="295"/>
    </location>
</feature>
<protein>
    <submittedName>
        <fullName evidence="7">O-antigen polymerase</fullName>
    </submittedName>
</protein>
<dbReference type="Proteomes" id="UP000253606">
    <property type="component" value="Chromosome"/>
</dbReference>
<feature type="transmembrane region" description="Helical" evidence="5">
    <location>
        <begin position="153"/>
        <end position="172"/>
    </location>
</feature>
<keyword evidence="8" id="KW-1185">Reference proteome</keyword>
<reference evidence="7 8" key="1">
    <citation type="journal article" date="2018" name="Front. Microbiol.">
        <title>Hydrolytic Capabilities as a Key to Environmental Success: Chitinolytic and Cellulolytic Acidobacteria From Acidic Sub-arctic Soils and Boreal Peatlands.</title>
        <authorList>
            <person name="Belova S.E."/>
            <person name="Ravin N.V."/>
            <person name="Pankratov T.A."/>
            <person name="Rakitin A.L."/>
            <person name="Ivanova A.A."/>
            <person name="Beletsky A.V."/>
            <person name="Mardanov A.V."/>
            <person name="Sinninghe Damste J.S."/>
            <person name="Dedysh S.N."/>
        </authorList>
    </citation>
    <scope>NUCLEOTIDE SEQUENCE [LARGE SCALE GENOMIC DNA]</scope>
    <source>
        <strain evidence="7 8">SBC82</strain>
    </source>
</reference>
<proteinExistence type="predicted"/>
<evidence type="ECO:0000259" key="6">
    <source>
        <dbReference type="Pfam" id="PF04932"/>
    </source>
</evidence>
<feature type="transmembrane region" description="Helical" evidence="5">
    <location>
        <begin position="242"/>
        <end position="265"/>
    </location>
</feature>
<evidence type="ECO:0000313" key="8">
    <source>
        <dbReference type="Proteomes" id="UP000253606"/>
    </source>
</evidence>
<dbReference type="InterPro" id="IPR051533">
    <property type="entry name" value="WaaL-like"/>
</dbReference>
<comment type="subcellular location">
    <subcellularLocation>
        <location evidence="1">Membrane</location>
        <topology evidence="1">Multi-pass membrane protein</topology>
    </subcellularLocation>
</comment>
<evidence type="ECO:0000256" key="1">
    <source>
        <dbReference type="ARBA" id="ARBA00004141"/>
    </source>
</evidence>
<feature type="transmembrane region" description="Helical" evidence="5">
    <location>
        <begin position="12"/>
        <end position="30"/>
    </location>
</feature>
<dbReference type="PANTHER" id="PTHR37422">
    <property type="entry name" value="TEICHURONIC ACID BIOSYNTHESIS PROTEIN TUAE"/>
    <property type="match status" value="1"/>
</dbReference>
<evidence type="ECO:0000256" key="2">
    <source>
        <dbReference type="ARBA" id="ARBA00022692"/>
    </source>
</evidence>
<accession>A0A2Z5G8N3</accession>
<dbReference type="EMBL" id="CP030840">
    <property type="protein sequence ID" value="AXC14926.1"/>
    <property type="molecule type" value="Genomic_DNA"/>
</dbReference>
<evidence type="ECO:0000313" key="7">
    <source>
        <dbReference type="EMBL" id="AXC14926.1"/>
    </source>
</evidence>
<dbReference type="Pfam" id="PF04932">
    <property type="entry name" value="Wzy_C"/>
    <property type="match status" value="1"/>
</dbReference>
<evidence type="ECO:0000256" key="5">
    <source>
        <dbReference type="SAM" id="Phobius"/>
    </source>
</evidence>
<dbReference type="GO" id="GO:0016020">
    <property type="term" value="C:membrane"/>
    <property type="evidence" value="ECO:0007669"/>
    <property type="project" value="UniProtKB-SubCell"/>
</dbReference>
<dbReference type="OrthoDB" id="4391260at2"/>
<dbReference type="PANTHER" id="PTHR37422:SF17">
    <property type="entry name" value="O-ANTIGEN LIGASE"/>
    <property type="match status" value="1"/>
</dbReference>
<feature type="domain" description="O-antigen ligase-related" evidence="6">
    <location>
        <begin position="116"/>
        <end position="257"/>
    </location>
</feature>
<evidence type="ECO:0000256" key="4">
    <source>
        <dbReference type="ARBA" id="ARBA00023136"/>
    </source>
</evidence>
<gene>
    <name evidence="7" type="ORF">ACPOL_5680</name>
</gene>